<evidence type="ECO:0000313" key="2">
    <source>
        <dbReference type="EMBL" id="JAC93509.1"/>
    </source>
</evidence>
<sequence>LGRASYAGEVATCVVGRGEEIRVACVWRVACGMALAILLGTTVIHEHTHVRRHEATPQSGRPTSSRTERTARSLSPQIPASLAPSFNVVSQQTTHTAVPSKRLPKMAKRRLNFSVSTTLSLSLFLAHKGSLQRA</sequence>
<feature type="region of interest" description="Disordered" evidence="1">
    <location>
        <begin position="49"/>
        <end position="79"/>
    </location>
</feature>
<proteinExistence type="evidence at transcript level"/>
<protein>
    <submittedName>
        <fullName evidence="2">Uncharacterized protein</fullName>
    </submittedName>
</protein>
<feature type="compositionally biased region" description="Polar residues" evidence="1">
    <location>
        <begin position="56"/>
        <end position="65"/>
    </location>
</feature>
<accession>A0A090XBE6</accession>
<evidence type="ECO:0000256" key="1">
    <source>
        <dbReference type="SAM" id="MobiDB-lite"/>
    </source>
</evidence>
<organism evidence="2">
    <name type="scientific">Ixodes ricinus</name>
    <name type="common">Common tick</name>
    <name type="synonym">Acarus ricinus</name>
    <dbReference type="NCBI Taxonomy" id="34613"/>
    <lineage>
        <taxon>Eukaryota</taxon>
        <taxon>Metazoa</taxon>
        <taxon>Ecdysozoa</taxon>
        <taxon>Arthropoda</taxon>
        <taxon>Chelicerata</taxon>
        <taxon>Arachnida</taxon>
        <taxon>Acari</taxon>
        <taxon>Parasitiformes</taxon>
        <taxon>Ixodida</taxon>
        <taxon>Ixodoidea</taxon>
        <taxon>Ixodidae</taxon>
        <taxon>Ixodinae</taxon>
        <taxon>Ixodes</taxon>
    </lineage>
</organism>
<dbReference type="EMBL" id="GBIH01001201">
    <property type="protein sequence ID" value="JAC93509.1"/>
    <property type="molecule type" value="mRNA"/>
</dbReference>
<reference evidence="2" key="1">
    <citation type="journal article" date="2015" name="PLoS Negl. Trop. Dis.">
        <title>Deep Sequencing Analysis of the Ixodes ricinus Haemocytome.</title>
        <authorList>
            <person name="Kotsyfakis M."/>
            <person name="Kopacek P."/>
            <person name="Franta Z."/>
            <person name="Pedra J.H."/>
            <person name="Ribeiro J.M."/>
        </authorList>
    </citation>
    <scope>NUCLEOTIDE SEQUENCE</scope>
</reference>
<feature type="non-terminal residue" evidence="2">
    <location>
        <position position="1"/>
    </location>
</feature>
<name>A0A090XBE6_IXORI</name>
<dbReference type="AlphaFoldDB" id="A0A090XBE6"/>